<sequence>MFDKTFLSYLTIIFVQFLSGSIMYSYIIARLLKIDLRKVRDGNPGSTNLWRAAGWKWGFLALALDYFKGVFPLALFAWNARVEINPYVVSVAALAGVAGHAFSPMLRFKGGKAIATTFGAWSVLTKWEGPMVLGITFTLFSVVNKLRGKRGTTPEEDTLRVFIGFFFLFIYTIWKVFNGSPELIVLYFGNLIIVAYKHRREIFKLIEKRGDAVNL</sequence>
<keyword evidence="11" id="KW-0012">Acyltransferase</keyword>
<feature type="transmembrane region" description="Helical" evidence="10">
    <location>
        <begin position="6"/>
        <end position="29"/>
    </location>
</feature>
<dbReference type="KEGG" id="fia:NA23_05790"/>
<gene>
    <name evidence="10" type="primary">plsY</name>
    <name evidence="11" type="ORF">NA23_05790</name>
</gene>
<keyword evidence="4 10" id="KW-0812">Transmembrane</keyword>
<evidence type="ECO:0000256" key="4">
    <source>
        <dbReference type="ARBA" id="ARBA00022692"/>
    </source>
</evidence>
<keyword evidence="7 10" id="KW-0472">Membrane</keyword>
<evidence type="ECO:0000256" key="2">
    <source>
        <dbReference type="ARBA" id="ARBA00022516"/>
    </source>
</evidence>
<dbReference type="EMBL" id="CP014334">
    <property type="protein sequence ID" value="AMW32827.2"/>
    <property type="molecule type" value="Genomic_DNA"/>
</dbReference>
<reference evidence="11 12" key="1">
    <citation type="journal article" date="2015" name="Stand. Genomic Sci.">
        <title>Genome sequence of a native-feather degrading extremely thermophilic Eubacterium, Fervidobacterium islandicum AW-1.</title>
        <authorList>
            <person name="Lee Y.J."/>
            <person name="Jeong H."/>
            <person name="Park G.S."/>
            <person name="Kwak Y."/>
            <person name="Lee S.J."/>
            <person name="Lee S.J."/>
            <person name="Park M.K."/>
            <person name="Kim J.Y."/>
            <person name="Kang H.K."/>
            <person name="Shin J.H."/>
            <person name="Lee D.W."/>
        </authorList>
    </citation>
    <scope>NUCLEOTIDE SEQUENCE [LARGE SCALE GENOMIC DNA]</scope>
    <source>
        <strain evidence="11 12">AW-1</strain>
    </source>
</reference>
<dbReference type="GO" id="GO:0005886">
    <property type="term" value="C:plasma membrane"/>
    <property type="evidence" value="ECO:0007669"/>
    <property type="project" value="UniProtKB-SubCell"/>
</dbReference>
<comment type="similarity">
    <text evidence="10">Belongs to the PlsY family.</text>
</comment>
<feature type="transmembrane region" description="Helical" evidence="10">
    <location>
        <begin position="84"/>
        <end position="102"/>
    </location>
</feature>
<evidence type="ECO:0000256" key="5">
    <source>
        <dbReference type="ARBA" id="ARBA00022989"/>
    </source>
</evidence>
<feature type="transmembrane region" description="Helical" evidence="10">
    <location>
        <begin position="57"/>
        <end position="78"/>
    </location>
</feature>
<keyword evidence="8 10" id="KW-0594">Phospholipid biosynthesis</keyword>
<evidence type="ECO:0000256" key="6">
    <source>
        <dbReference type="ARBA" id="ARBA00023098"/>
    </source>
</evidence>
<keyword evidence="1 10" id="KW-1003">Cell membrane</keyword>
<dbReference type="HAMAP" id="MF_01043">
    <property type="entry name" value="PlsY"/>
    <property type="match status" value="1"/>
</dbReference>
<keyword evidence="3 10" id="KW-0808">Transferase</keyword>
<comment type="subunit">
    <text evidence="10">Probably interacts with PlsX.</text>
</comment>
<evidence type="ECO:0000256" key="3">
    <source>
        <dbReference type="ARBA" id="ARBA00022679"/>
    </source>
</evidence>
<evidence type="ECO:0000256" key="7">
    <source>
        <dbReference type="ARBA" id="ARBA00023136"/>
    </source>
</evidence>
<keyword evidence="6 10" id="KW-0443">Lipid metabolism</keyword>
<keyword evidence="2 10" id="KW-0444">Lipid biosynthesis</keyword>
<comment type="catalytic activity">
    <reaction evidence="10">
        <text>an acyl phosphate + sn-glycerol 3-phosphate = a 1-acyl-sn-glycero-3-phosphate + phosphate</text>
        <dbReference type="Rhea" id="RHEA:34075"/>
        <dbReference type="ChEBI" id="CHEBI:43474"/>
        <dbReference type="ChEBI" id="CHEBI:57597"/>
        <dbReference type="ChEBI" id="CHEBI:57970"/>
        <dbReference type="ChEBI" id="CHEBI:59918"/>
        <dbReference type="EC" id="2.3.1.275"/>
    </reaction>
</comment>
<evidence type="ECO:0000256" key="9">
    <source>
        <dbReference type="ARBA" id="ARBA00023264"/>
    </source>
</evidence>
<dbReference type="PANTHER" id="PTHR30309:SF1">
    <property type="entry name" value="GLYCEROL-3-PHOSPHATE ACYLTRANSFERASE 1"/>
    <property type="match status" value="1"/>
</dbReference>
<keyword evidence="5 10" id="KW-1133">Transmembrane helix</keyword>
<feature type="transmembrane region" description="Helical" evidence="10">
    <location>
        <begin position="159"/>
        <end position="177"/>
    </location>
</feature>
<keyword evidence="12" id="KW-1185">Reference proteome</keyword>
<evidence type="ECO:0000256" key="1">
    <source>
        <dbReference type="ARBA" id="ARBA00022475"/>
    </source>
</evidence>
<name>A0AAI8GD79_FERIS</name>
<dbReference type="GO" id="GO:0008654">
    <property type="term" value="P:phospholipid biosynthetic process"/>
    <property type="evidence" value="ECO:0007669"/>
    <property type="project" value="UniProtKB-UniRule"/>
</dbReference>
<dbReference type="PANTHER" id="PTHR30309">
    <property type="entry name" value="INNER MEMBRANE PROTEIN YGIH"/>
    <property type="match status" value="1"/>
</dbReference>
<dbReference type="RefSeq" id="WP_249476978.1">
    <property type="nucleotide sequence ID" value="NZ_CP014334.2"/>
</dbReference>
<dbReference type="GO" id="GO:0043772">
    <property type="term" value="F:acyl-phosphate glycerol-3-phosphate acyltransferase activity"/>
    <property type="evidence" value="ECO:0007669"/>
    <property type="project" value="UniProtKB-UniRule"/>
</dbReference>
<accession>A0AAI8GD79</accession>
<protein>
    <recommendedName>
        <fullName evidence="10">Glycerol-3-phosphate acyltransferase</fullName>
    </recommendedName>
    <alternativeName>
        <fullName evidence="10">Acyl-PO4 G3P acyltransferase</fullName>
    </alternativeName>
    <alternativeName>
        <fullName evidence="10">Acyl-phosphate--glycerol-3-phosphate acyltransferase</fullName>
    </alternativeName>
    <alternativeName>
        <fullName evidence="10">G3P acyltransferase</fullName>
        <shortName evidence="10">GPAT</shortName>
        <ecNumber evidence="10">2.3.1.275</ecNumber>
    </alternativeName>
    <alternativeName>
        <fullName evidence="10">Lysophosphatidic acid synthase</fullName>
        <shortName evidence="10">LPA synthase</shortName>
    </alternativeName>
</protein>
<evidence type="ECO:0000256" key="8">
    <source>
        <dbReference type="ARBA" id="ARBA00023209"/>
    </source>
</evidence>
<dbReference type="AlphaFoldDB" id="A0AAI8GD79"/>
<evidence type="ECO:0000256" key="10">
    <source>
        <dbReference type="HAMAP-Rule" id="MF_01043"/>
    </source>
</evidence>
<evidence type="ECO:0000313" key="12">
    <source>
        <dbReference type="Proteomes" id="UP000093740"/>
    </source>
</evidence>
<evidence type="ECO:0000313" key="11">
    <source>
        <dbReference type="EMBL" id="AMW32827.2"/>
    </source>
</evidence>
<comment type="function">
    <text evidence="10">Catalyzes the transfer of an acyl group from acyl-phosphate (acyl-PO(4)) to glycerol-3-phosphate (G3P) to form lysophosphatidic acid (LPA). This enzyme utilizes acyl-phosphate as fatty acyl donor, but not acyl-CoA or acyl-ACP.</text>
</comment>
<comment type="pathway">
    <text evidence="10">Lipid metabolism; phospholipid metabolism.</text>
</comment>
<proteinExistence type="inferred from homology"/>
<dbReference type="SMART" id="SM01207">
    <property type="entry name" value="G3P_acyltransf"/>
    <property type="match status" value="1"/>
</dbReference>
<dbReference type="Pfam" id="PF02660">
    <property type="entry name" value="G3P_acyltransf"/>
    <property type="match status" value="1"/>
</dbReference>
<keyword evidence="9 10" id="KW-1208">Phospholipid metabolism</keyword>
<dbReference type="EC" id="2.3.1.275" evidence="10"/>
<dbReference type="InterPro" id="IPR003811">
    <property type="entry name" value="G3P_acylTferase_PlsY"/>
</dbReference>
<dbReference type="Proteomes" id="UP000093740">
    <property type="component" value="Chromosome"/>
</dbReference>
<organism evidence="11 12">
    <name type="scientific">Fervidobacterium islandicum</name>
    <dbReference type="NCBI Taxonomy" id="2423"/>
    <lineage>
        <taxon>Bacteria</taxon>
        <taxon>Thermotogati</taxon>
        <taxon>Thermotogota</taxon>
        <taxon>Thermotogae</taxon>
        <taxon>Thermotogales</taxon>
        <taxon>Fervidobacteriaceae</taxon>
        <taxon>Fervidobacterium</taxon>
    </lineage>
</organism>
<comment type="subcellular location">
    <subcellularLocation>
        <location evidence="10">Cell membrane</location>
        <topology evidence="10">Multi-pass membrane protein</topology>
    </subcellularLocation>
</comment>